<gene>
    <name evidence="1" type="ORF">GCM10011600_22470</name>
</gene>
<sequence>MFMTRIARRWAMMSARAKDEQGMALAAVLTFMSAGVLLSAIVASSVVYALQFSTTTRAGVQSQAAAEAGIAAARAGLINGTCVASGNEYTSATAPIYEATIWIPAGTGWARGCPADISSQVRVISTGWAEAPGAAHSDSGDVTHIEAILSAASSPTSLIPSGPAIYAYTGAGFGGSGTLVSVDGSIPDVLLQQGNVNCNGNMSGVANFVVKTGNLSSTGSCTIGGNVWVSGNVEIQGGAVVGGNITGSSASISSTVGGNVWVDGALQVKGGSVGGTVRAGQVTITNGSITGQTWSSTGAAVMSGGSIEGYLNAAGLDVSNGTLSSGFGVWGALCVKNPGAVNIGAASIAKSLTTSGTCTSKSKDPWWSGWSKIQVKSTYTGPITEAPQKPASITVPQWVDFGSKAADYTAATWSGFTVVKMGTVCGAAEFYAALQTFGANPGVVDARTCTKGISFNGGDIQYSTDPNANHNGFTFQNDVAIIANKIDIQGSTSFVGSTGYHNLWLINPDTVANNTPDCNGESFSLGGNFTTPNLNVMMYSPCEIKLASGLNIRGQIFAAASDIAGNATISYIATGLPGYDLGTGLPTTTNYTEADRWVVSQRNITEVP</sequence>
<dbReference type="RefSeq" id="WP_191283597.1">
    <property type="nucleotide sequence ID" value="NZ_BNAI01000004.1"/>
</dbReference>
<protein>
    <submittedName>
        <fullName evidence="1">Uncharacterized protein</fullName>
    </submittedName>
</protein>
<dbReference type="EMBL" id="BNAI01000004">
    <property type="protein sequence ID" value="GHF20933.1"/>
    <property type="molecule type" value="Genomic_DNA"/>
</dbReference>
<keyword evidence="2" id="KW-1185">Reference proteome</keyword>
<reference evidence="1" key="1">
    <citation type="journal article" date="2014" name="Int. J. Syst. Evol. Microbiol.">
        <title>Complete genome sequence of Corynebacterium casei LMG S-19264T (=DSM 44701T), isolated from a smear-ripened cheese.</title>
        <authorList>
            <consortium name="US DOE Joint Genome Institute (JGI-PGF)"/>
            <person name="Walter F."/>
            <person name="Albersmeier A."/>
            <person name="Kalinowski J."/>
            <person name="Ruckert C."/>
        </authorList>
    </citation>
    <scope>NUCLEOTIDE SEQUENCE</scope>
    <source>
        <strain evidence="1">CGMCC 1.16548</strain>
    </source>
</reference>
<dbReference type="Proteomes" id="UP000617531">
    <property type="component" value="Unassembled WGS sequence"/>
</dbReference>
<organism evidence="1 2">
    <name type="scientific">Pseudolysinimonas yzui</name>
    <dbReference type="NCBI Taxonomy" id="2708254"/>
    <lineage>
        <taxon>Bacteria</taxon>
        <taxon>Bacillati</taxon>
        <taxon>Actinomycetota</taxon>
        <taxon>Actinomycetes</taxon>
        <taxon>Micrococcales</taxon>
        <taxon>Microbacteriaceae</taxon>
        <taxon>Pseudolysinimonas</taxon>
    </lineage>
</organism>
<comment type="caution">
    <text evidence="1">The sequence shown here is derived from an EMBL/GenBank/DDBJ whole genome shotgun (WGS) entry which is preliminary data.</text>
</comment>
<reference evidence="1" key="2">
    <citation type="submission" date="2020-09" db="EMBL/GenBank/DDBJ databases">
        <authorList>
            <person name="Sun Q."/>
            <person name="Zhou Y."/>
        </authorList>
    </citation>
    <scope>NUCLEOTIDE SEQUENCE</scope>
    <source>
        <strain evidence="1">CGMCC 1.16548</strain>
    </source>
</reference>
<proteinExistence type="predicted"/>
<evidence type="ECO:0000313" key="2">
    <source>
        <dbReference type="Proteomes" id="UP000617531"/>
    </source>
</evidence>
<evidence type="ECO:0000313" key="1">
    <source>
        <dbReference type="EMBL" id="GHF20933.1"/>
    </source>
</evidence>
<name>A0A8J3GS52_9MICO</name>
<dbReference type="AlphaFoldDB" id="A0A8J3GS52"/>
<accession>A0A8J3GS52</accession>